<dbReference type="GO" id="GO:0050660">
    <property type="term" value="F:flavin adenine dinucleotide binding"/>
    <property type="evidence" value="ECO:0007669"/>
    <property type="project" value="InterPro"/>
</dbReference>
<dbReference type="Gene3D" id="1.20.140.10">
    <property type="entry name" value="Butyryl-CoA Dehydrogenase, subunit A, domain 3"/>
    <property type="match status" value="1"/>
</dbReference>
<evidence type="ECO:0000256" key="4">
    <source>
        <dbReference type="ARBA" id="ARBA00022827"/>
    </source>
</evidence>
<dbReference type="InterPro" id="IPR009100">
    <property type="entry name" value="AcylCoA_DH/oxidase_NM_dom_sf"/>
</dbReference>
<evidence type="ECO:0000256" key="3">
    <source>
        <dbReference type="ARBA" id="ARBA00022630"/>
    </source>
</evidence>
<feature type="domain" description="Acyl-CoA oxidase/dehydrogenase middle" evidence="8">
    <location>
        <begin position="121"/>
        <end position="224"/>
    </location>
</feature>
<organism evidence="10 11">
    <name type="scientific">Caulobacter zeae</name>
    <dbReference type="NCBI Taxonomy" id="2055137"/>
    <lineage>
        <taxon>Bacteria</taxon>
        <taxon>Pseudomonadati</taxon>
        <taxon>Pseudomonadota</taxon>
        <taxon>Alphaproteobacteria</taxon>
        <taxon>Caulobacterales</taxon>
        <taxon>Caulobacteraceae</taxon>
        <taxon>Caulobacter</taxon>
    </lineage>
</organism>
<reference evidence="10 11" key="1">
    <citation type="submission" date="2017-12" db="EMBL/GenBank/DDBJ databases">
        <title>The genome sequence of Caulobacter sp. 410.</title>
        <authorList>
            <person name="Gao J."/>
            <person name="Mao X."/>
            <person name="Sun J."/>
        </authorList>
    </citation>
    <scope>NUCLEOTIDE SEQUENCE [LARGE SCALE GENOMIC DNA]</scope>
    <source>
        <strain evidence="10 11">410</strain>
    </source>
</reference>
<comment type="caution">
    <text evidence="10">The sequence shown here is derived from an EMBL/GenBank/DDBJ whole genome shotgun (WGS) entry which is preliminary data.</text>
</comment>
<dbReference type="InterPro" id="IPR006089">
    <property type="entry name" value="Acyl-CoA_DH_CS"/>
</dbReference>
<dbReference type="SUPFAM" id="SSF47203">
    <property type="entry name" value="Acyl-CoA dehydrogenase C-terminal domain-like"/>
    <property type="match status" value="1"/>
</dbReference>
<comment type="similarity">
    <text evidence="2 6">Belongs to the acyl-CoA dehydrogenase family.</text>
</comment>
<dbReference type="Gene3D" id="2.40.110.10">
    <property type="entry name" value="Butyryl-CoA Dehydrogenase, subunit A, domain 2"/>
    <property type="match status" value="1"/>
</dbReference>
<name>A0A2N5DKI8_9CAUL</name>
<keyword evidence="11" id="KW-1185">Reference proteome</keyword>
<dbReference type="PANTHER" id="PTHR43884:SF12">
    <property type="entry name" value="ISOVALERYL-COA DEHYDROGENASE, MITOCHONDRIAL-RELATED"/>
    <property type="match status" value="1"/>
</dbReference>
<dbReference type="EMBL" id="PJRS01000018">
    <property type="protein sequence ID" value="PLR26577.1"/>
    <property type="molecule type" value="Genomic_DNA"/>
</dbReference>
<dbReference type="Gene3D" id="1.10.540.10">
    <property type="entry name" value="Acyl-CoA dehydrogenase/oxidase, N-terminal domain"/>
    <property type="match status" value="1"/>
</dbReference>
<evidence type="ECO:0000259" key="9">
    <source>
        <dbReference type="Pfam" id="PF02771"/>
    </source>
</evidence>
<accession>A0A2N5DKI8</accession>
<dbReference type="InterPro" id="IPR036250">
    <property type="entry name" value="AcylCo_DH-like_C"/>
</dbReference>
<protein>
    <submittedName>
        <fullName evidence="10">Acyl-CoA dehydrogenase</fullName>
    </submittedName>
</protein>
<dbReference type="PANTHER" id="PTHR43884">
    <property type="entry name" value="ACYL-COA DEHYDROGENASE"/>
    <property type="match status" value="1"/>
</dbReference>
<evidence type="ECO:0000256" key="5">
    <source>
        <dbReference type="ARBA" id="ARBA00023002"/>
    </source>
</evidence>
<dbReference type="InterPro" id="IPR009075">
    <property type="entry name" value="AcylCo_DH/oxidase_C"/>
</dbReference>
<sequence>MSEISEADERAILDAIDKWLEKKVAPVAMQLEHDDEYPHALVEDMKELGLFGALIDPEYGGLGLSALTYSRIVTKISAEWMSLTGVFNSHLMMAMVVQKFGTQKQKDFWLPRFASGELRGCLGLTEPDAGTDLQGIRTVARRDGGDYVVNGAKTWITNAIEGHVSALLVKTDPEAQPRHKGMSMLITPKIDPETRAPIPGVSNGRKLEKLGYKGIDSGEFIFEDYRCDAELCLVGGEEGQGFVMATGGLEIGRINVAARSVGIAKRALAESVKYAQVRKTMGKPIAQHQAIQLKLGEMGAKTRASELLVEDAAKAYDRGERVDMEAGMAKYYASETALYVATEAMRIHGAYGYSKEYPIERLFRDAPLMCIGEGTNEMQRIIIARQLVARNPV</sequence>
<evidence type="ECO:0000256" key="6">
    <source>
        <dbReference type="RuleBase" id="RU362125"/>
    </source>
</evidence>
<dbReference type="Proteomes" id="UP000234479">
    <property type="component" value="Unassembled WGS sequence"/>
</dbReference>
<dbReference type="Pfam" id="PF02770">
    <property type="entry name" value="Acyl-CoA_dh_M"/>
    <property type="match status" value="1"/>
</dbReference>
<feature type="domain" description="Acyl-CoA dehydrogenase/oxidase N-terminal" evidence="9">
    <location>
        <begin position="7"/>
        <end position="117"/>
    </location>
</feature>
<dbReference type="GO" id="GO:0003995">
    <property type="term" value="F:acyl-CoA dehydrogenase activity"/>
    <property type="evidence" value="ECO:0007669"/>
    <property type="project" value="InterPro"/>
</dbReference>
<comment type="cofactor">
    <cofactor evidence="1 6">
        <name>FAD</name>
        <dbReference type="ChEBI" id="CHEBI:57692"/>
    </cofactor>
</comment>
<evidence type="ECO:0000256" key="1">
    <source>
        <dbReference type="ARBA" id="ARBA00001974"/>
    </source>
</evidence>
<dbReference type="InterPro" id="IPR013786">
    <property type="entry name" value="AcylCoA_DH/ox_N"/>
</dbReference>
<dbReference type="OrthoDB" id="9775090at2"/>
<dbReference type="AlphaFoldDB" id="A0A2N5DKI8"/>
<keyword evidence="3 6" id="KW-0285">Flavoprotein</keyword>
<proteinExistence type="inferred from homology"/>
<dbReference type="Pfam" id="PF02771">
    <property type="entry name" value="Acyl-CoA_dh_N"/>
    <property type="match status" value="1"/>
</dbReference>
<evidence type="ECO:0000313" key="10">
    <source>
        <dbReference type="EMBL" id="PLR26577.1"/>
    </source>
</evidence>
<dbReference type="RefSeq" id="WP_101717769.1">
    <property type="nucleotide sequence ID" value="NZ_PJRS01000018.1"/>
</dbReference>
<keyword evidence="5 6" id="KW-0560">Oxidoreductase</keyword>
<dbReference type="InterPro" id="IPR037069">
    <property type="entry name" value="AcylCoA_DH/ox_N_sf"/>
</dbReference>
<feature type="domain" description="Acyl-CoA dehydrogenase/oxidase C-terminal" evidence="7">
    <location>
        <begin position="239"/>
        <end position="387"/>
    </location>
</feature>
<evidence type="ECO:0000259" key="8">
    <source>
        <dbReference type="Pfam" id="PF02770"/>
    </source>
</evidence>
<evidence type="ECO:0000259" key="7">
    <source>
        <dbReference type="Pfam" id="PF00441"/>
    </source>
</evidence>
<gene>
    <name evidence="10" type="ORF">SGCZBJ_09570</name>
</gene>
<dbReference type="FunFam" id="1.20.140.10:FF:000001">
    <property type="entry name" value="Acyl-CoA dehydrogenase"/>
    <property type="match status" value="1"/>
</dbReference>
<dbReference type="InterPro" id="IPR046373">
    <property type="entry name" value="Acyl-CoA_Oxase/DH_mid-dom_sf"/>
</dbReference>
<dbReference type="PIRSF" id="PIRSF016578">
    <property type="entry name" value="HsaA"/>
    <property type="match status" value="1"/>
</dbReference>
<dbReference type="SUPFAM" id="SSF56645">
    <property type="entry name" value="Acyl-CoA dehydrogenase NM domain-like"/>
    <property type="match status" value="1"/>
</dbReference>
<keyword evidence="4 6" id="KW-0274">FAD</keyword>
<dbReference type="InterPro" id="IPR006091">
    <property type="entry name" value="Acyl-CoA_Oxase/DH_mid-dom"/>
</dbReference>
<dbReference type="PROSITE" id="PS00072">
    <property type="entry name" value="ACYL_COA_DH_1"/>
    <property type="match status" value="1"/>
</dbReference>
<dbReference type="Pfam" id="PF00441">
    <property type="entry name" value="Acyl-CoA_dh_1"/>
    <property type="match status" value="1"/>
</dbReference>
<evidence type="ECO:0000313" key="11">
    <source>
        <dbReference type="Proteomes" id="UP000234479"/>
    </source>
</evidence>
<evidence type="ECO:0000256" key="2">
    <source>
        <dbReference type="ARBA" id="ARBA00009347"/>
    </source>
</evidence>